<accession>A0ABW4TR73</accession>
<protein>
    <submittedName>
        <fullName evidence="1">Uncharacterized protein</fullName>
    </submittedName>
</protein>
<name>A0ABW4TR73_9ACTN</name>
<reference evidence="2" key="1">
    <citation type="journal article" date="2019" name="Int. J. Syst. Evol. Microbiol.">
        <title>The Global Catalogue of Microorganisms (GCM) 10K type strain sequencing project: providing services to taxonomists for standard genome sequencing and annotation.</title>
        <authorList>
            <consortium name="The Broad Institute Genomics Platform"/>
            <consortium name="The Broad Institute Genome Sequencing Center for Infectious Disease"/>
            <person name="Wu L."/>
            <person name="Ma J."/>
        </authorList>
    </citation>
    <scope>NUCLEOTIDE SEQUENCE [LARGE SCALE GENOMIC DNA]</scope>
    <source>
        <strain evidence="2">CGMCC 1.12477</strain>
    </source>
</reference>
<gene>
    <name evidence="1" type="ORF">ACFSDE_16550</name>
</gene>
<sequence>MSHLLSTAHAAVSGSLSKVGRRRGPVSASELMAELEQDADYQARRKARDAEIEAAAEERRAAREPVMADLRAAGVEVSDTYDLYKHPEHYPAAIPVLLTHLERDYPDRVLEDIGHGLPFKPDPSWWDDFKALYLKTTSDAVRGRLAAAMGGCARRAHYEDLLSFVRDEHLGQSRIHFLRPINRIGNRIRAGQGRAVIEDLASDSVLGREAGAILKGRSRSQ</sequence>
<organism evidence="1 2">
    <name type="scientific">Nocardioides aestuarii</name>
    <dbReference type="NCBI Taxonomy" id="252231"/>
    <lineage>
        <taxon>Bacteria</taxon>
        <taxon>Bacillati</taxon>
        <taxon>Actinomycetota</taxon>
        <taxon>Actinomycetes</taxon>
        <taxon>Propionibacteriales</taxon>
        <taxon>Nocardioidaceae</taxon>
        <taxon>Nocardioides</taxon>
    </lineage>
</organism>
<evidence type="ECO:0000313" key="1">
    <source>
        <dbReference type="EMBL" id="MFD1948415.1"/>
    </source>
</evidence>
<evidence type="ECO:0000313" key="2">
    <source>
        <dbReference type="Proteomes" id="UP001597351"/>
    </source>
</evidence>
<dbReference type="RefSeq" id="WP_343920444.1">
    <property type="nucleotide sequence ID" value="NZ_BAAAJT010000002.1"/>
</dbReference>
<dbReference type="EMBL" id="JBHUGD010000003">
    <property type="protein sequence ID" value="MFD1948415.1"/>
    <property type="molecule type" value="Genomic_DNA"/>
</dbReference>
<proteinExistence type="predicted"/>
<dbReference type="Proteomes" id="UP001597351">
    <property type="component" value="Unassembled WGS sequence"/>
</dbReference>
<keyword evidence="2" id="KW-1185">Reference proteome</keyword>
<comment type="caution">
    <text evidence="1">The sequence shown here is derived from an EMBL/GenBank/DDBJ whole genome shotgun (WGS) entry which is preliminary data.</text>
</comment>